<evidence type="ECO:0000313" key="2">
    <source>
        <dbReference type="Proteomes" id="UP000053676"/>
    </source>
</evidence>
<name>W2TZ16_NECAM</name>
<reference evidence="2" key="1">
    <citation type="journal article" date="2014" name="Nat. Genet.">
        <title>Genome of the human hookworm Necator americanus.</title>
        <authorList>
            <person name="Tang Y.T."/>
            <person name="Gao X."/>
            <person name="Rosa B.A."/>
            <person name="Abubucker S."/>
            <person name="Hallsworth-Pepin K."/>
            <person name="Martin J."/>
            <person name="Tyagi R."/>
            <person name="Heizer E."/>
            <person name="Zhang X."/>
            <person name="Bhonagiri-Palsikar V."/>
            <person name="Minx P."/>
            <person name="Warren W.C."/>
            <person name="Wang Q."/>
            <person name="Zhan B."/>
            <person name="Hotez P.J."/>
            <person name="Sternberg P.W."/>
            <person name="Dougall A."/>
            <person name="Gaze S.T."/>
            <person name="Mulvenna J."/>
            <person name="Sotillo J."/>
            <person name="Ranganathan S."/>
            <person name="Rabelo E.M."/>
            <person name="Wilson R.K."/>
            <person name="Felgner P.L."/>
            <person name="Bethony J."/>
            <person name="Hawdon J.M."/>
            <person name="Gasser R.B."/>
            <person name="Loukas A."/>
            <person name="Mitreva M."/>
        </authorList>
    </citation>
    <scope>NUCLEOTIDE SEQUENCE [LARGE SCALE GENOMIC DNA]</scope>
</reference>
<keyword evidence="2" id="KW-1185">Reference proteome</keyword>
<proteinExistence type="predicted"/>
<evidence type="ECO:0000313" key="1">
    <source>
        <dbReference type="EMBL" id="ETN86262.1"/>
    </source>
</evidence>
<dbReference type="EMBL" id="KI657590">
    <property type="protein sequence ID" value="ETN86262.1"/>
    <property type="molecule type" value="Genomic_DNA"/>
</dbReference>
<protein>
    <submittedName>
        <fullName evidence="1">Uncharacterized protein</fullName>
    </submittedName>
</protein>
<sequence length="93" mass="11599">LNEDLFDRLHRESKDKALFHRRNQFAKALEKFIYESALGNREEELRRELLLTTSKRENTFVMDKFKEFFFEREQMEEDEMRVYGEAKRNEWEE</sequence>
<feature type="non-terminal residue" evidence="1">
    <location>
        <position position="93"/>
    </location>
</feature>
<dbReference type="KEGG" id="nai:NECAME_16449"/>
<feature type="non-terminal residue" evidence="1">
    <location>
        <position position="1"/>
    </location>
</feature>
<gene>
    <name evidence="1" type="ORF">NECAME_16449</name>
</gene>
<dbReference type="AlphaFoldDB" id="W2TZ16"/>
<dbReference type="Proteomes" id="UP000053676">
    <property type="component" value="Unassembled WGS sequence"/>
</dbReference>
<organism evidence="1 2">
    <name type="scientific">Necator americanus</name>
    <name type="common">Human hookworm</name>
    <dbReference type="NCBI Taxonomy" id="51031"/>
    <lineage>
        <taxon>Eukaryota</taxon>
        <taxon>Metazoa</taxon>
        <taxon>Ecdysozoa</taxon>
        <taxon>Nematoda</taxon>
        <taxon>Chromadorea</taxon>
        <taxon>Rhabditida</taxon>
        <taxon>Rhabditina</taxon>
        <taxon>Rhabditomorpha</taxon>
        <taxon>Strongyloidea</taxon>
        <taxon>Ancylostomatidae</taxon>
        <taxon>Bunostominae</taxon>
        <taxon>Necator</taxon>
    </lineage>
</organism>
<accession>W2TZ16</accession>